<dbReference type="InterPro" id="IPR001810">
    <property type="entry name" value="F-box_dom"/>
</dbReference>
<keyword evidence="3" id="KW-1185">Reference proteome</keyword>
<dbReference type="Proteomes" id="UP000091857">
    <property type="component" value="Chromosome 5"/>
</dbReference>
<evidence type="ECO:0000313" key="3">
    <source>
        <dbReference type="Proteomes" id="UP000091857"/>
    </source>
</evidence>
<dbReference type="Pfam" id="PF12937">
    <property type="entry name" value="F-box-like"/>
    <property type="match status" value="1"/>
</dbReference>
<evidence type="ECO:0000313" key="2">
    <source>
        <dbReference type="EMBL" id="OAY49232.1"/>
    </source>
</evidence>
<dbReference type="OrthoDB" id="63379at2759"/>
<dbReference type="EMBL" id="CM004391">
    <property type="protein sequence ID" value="OAY49232.1"/>
    <property type="molecule type" value="Genomic_DNA"/>
</dbReference>
<dbReference type="AlphaFoldDB" id="A0A2C9VT33"/>
<dbReference type="Gramene" id="Manes.05G039700.1.v8.1">
    <property type="protein sequence ID" value="Manes.05G039700.1.v8.1.CDS"/>
    <property type="gene ID" value="Manes.05G039700.v8.1"/>
</dbReference>
<dbReference type="SUPFAM" id="SSF81383">
    <property type="entry name" value="F-box domain"/>
    <property type="match status" value="1"/>
</dbReference>
<organism evidence="2 3">
    <name type="scientific">Manihot esculenta</name>
    <name type="common">Cassava</name>
    <name type="synonym">Jatropha manihot</name>
    <dbReference type="NCBI Taxonomy" id="3983"/>
    <lineage>
        <taxon>Eukaryota</taxon>
        <taxon>Viridiplantae</taxon>
        <taxon>Streptophyta</taxon>
        <taxon>Embryophyta</taxon>
        <taxon>Tracheophyta</taxon>
        <taxon>Spermatophyta</taxon>
        <taxon>Magnoliopsida</taxon>
        <taxon>eudicotyledons</taxon>
        <taxon>Gunneridae</taxon>
        <taxon>Pentapetalae</taxon>
        <taxon>rosids</taxon>
        <taxon>fabids</taxon>
        <taxon>Malpighiales</taxon>
        <taxon>Euphorbiaceae</taxon>
        <taxon>Crotonoideae</taxon>
        <taxon>Manihoteae</taxon>
        <taxon>Manihot</taxon>
    </lineage>
</organism>
<sequence>MSMNICVPDNKGVCKLLKMETYVDFFNWLDHDTLMRILICLEDPSDLVRVSSVSRSWREFVIVNGLCKQLCLRRFPCLHRVDHVIEPNCGMKNPSEDGCSKSVEWETLEREHRVYAFLARGCTSFALRECIADAISASSTDNYPEESIHNTLEPRDRVAWGASYWSSKGQSDSASCEMLTYKLVADICVINEISIRPFQAFFQRGSPIYSSKSVRFRMGHTKAPEDEFTGEPSDNCANDNFIWTYTSPEFAMAQENRLQKFKLPEPVLCIGGILQVELLGRVQKQEMDGLFYLCISHVQVLGRQLSPPFSVEILEPSGKFVLKAHSYTQPSLPENGSCLIPNAHLEERAGDLQQFMDLLQEGLVFEYGWHEDDELDEEMPL</sequence>
<dbReference type="InterPro" id="IPR055336">
    <property type="entry name" value="At4g00755-like"/>
</dbReference>
<evidence type="ECO:0000259" key="1">
    <source>
        <dbReference type="Pfam" id="PF12937"/>
    </source>
</evidence>
<dbReference type="InterPro" id="IPR036047">
    <property type="entry name" value="F-box-like_dom_sf"/>
</dbReference>
<comment type="caution">
    <text evidence="2">The sequence shown here is derived from an EMBL/GenBank/DDBJ whole genome shotgun (WGS) entry which is preliminary data.</text>
</comment>
<proteinExistence type="predicted"/>
<dbReference type="PANTHER" id="PTHR39741:SF14">
    <property type="entry name" value="F-BOX DOMAIN-CONTAINING PROTEIN"/>
    <property type="match status" value="1"/>
</dbReference>
<feature type="domain" description="F-box" evidence="1">
    <location>
        <begin position="32"/>
        <end position="73"/>
    </location>
</feature>
<accession>A0A2C9VT33</accession>
<reference evidence="3" key="1">
    <citation type="journal article" date="2016" name="Nat. Biotechnol.">
        <title>Sequencing wild and cultivated cassava and related species reveals extensive interspecific hybridization and genetic diversity.</title>
        <authorList>
            <person name="Bredeson J.V."/>
            <person name="Lyons J.B."/>
            <person name="Prochnik S.E."/>
            <person name="Wu G.A."/>
            <person name="Ha C.M."/>
            <person name="Edsinger-Gonzales E."/>
            <person name="Grimwood J."/>
            <person name="Schmutz J."/>
            <person name="Rabbi I.Y."/>
            <person name="Egesi C."/>
            <person name="Nauluvula P."/>
            <person name="Lebot V."/>
            <person name="Ndunguru J."/>
            <person name="Mkamilo G."/>
            <person name="Bart R.S."/>
            <person name="Setter T.L."/>
            <person name="Gleadow R.M."/>
            <person name="Kulakow P."/>
            <person name="Ferguson M.E."/>
            <person name="Rounsley S."/>
            <person name="Rokhsar D.S."/>
        </authorList>
    </citation>
    <scope>NUCLEOTIDE SEQUENCE [LARGE SCALE GENOMIC DNA]</scope>
    <source>
        <strain evidence="3">cv. AM560-2</strain>
    </source>
</reference>
<protein>
    <recommendedName>
        <fullName evidence="1">F-box domain-containing protein</fullName>
    </recommendedName>
</protein>
<dbReference type="Gene3D" id="1.20.1280.50">
    <property type="match status" value="1"/>
</dbReference>
<gene>
    <name evidence="2" type="ORF">MANES_05G039700v8</name>
</gene>
<dbReference type="PANTHER" id="PTHR39741">
    <property type="entry name" value="F-BOX DOMAIN CONTAINING PROTEIN, EXPRESSED"/>
    <property type="match status" value="1"/>
</dbReference>
<name>A0A2C9VT33_MANES</name>